<feature type="compositionally biased region" description="Pro residues" evidence="1">
    <location>
        <begin position="676"/>
        <end position="687"/>
    </location>
</feature>
<organism evidence="2 3">
    <name type="scientific">Cutaneotrichosporon spelunceum</name>
    <dbReference type="NCBI Taxonomy" id="1672016"/>
    <lineage>
        <taxon>Eukaryota</taxon>
        <taxon>Fungi</taxon>
        <taxon>Dikarya</taxon>
        <taxon>Basidiomycota</taxon>
        <taxon>Agaricomycotina</taxon>
        <taxon>Tremellomycetes</taxon>
        <taxon>Trichosporonales</taxon>
        <taxon>Trichosporonaceae</taxon>
        <taxon>Cutaneotrichosporon</taxon>
    </lineage>
</organism>
<feature type="compositionally biased region" description="Basic and acidic residues" evidence="1">
    <location>
        <begin position="424"/>
        <end position="435"/>
    </location>
</feature>
<feature type="compositionally biased region" description="Basic and acidic residues" evidence="1">
    <location>
        <begin position="1000"/>
        <end position="1021"/>
    </location>
</feature>
<feature type="compositionally biased region" description="Pro residues" evidence="1">
    <location>
        <begin position="538"/>
        <end position="555"/>
    </location>
</feature>
<feature type="region of interest" description="Disordered" evidence="1">
    <location>
        <begin position="796"/>
        <end position="843"/>
    </location>
</feature>
<name>A0AAD3TYW6_9TREE</name>
<dbReference type="EMBL" id="BTCM01000007">
    <property type="protein sequence ID" value="GMK59313.1"/>
    <property type="molecule type" value="Genomic_DNA"/>
</dbReference>
<feature type="compositionally biased region" description="Basic and acidic residues" evidence="1">
    <location>
        <begin position="1062"/>
        <end position="1072"/>
    </location>
</feature>
<evidence type="ECO:0000256" key="1">
    <source>
        <dbReference type="SAM" id="MobiDB-lite"/>
    </source>
</evidence>
<dbReference type="Proteomes" id="UP001222932">
    <property type="component" value="Unassembled WGS sequence"/>
</dbReference>
<accession>A0AAD3TYW6</accession>
<feature type="compositionally biased region" description="Low complexity" evidence="1">
    <location>
        <begin position="523"/>
        <end position="537"/>
    </location>
</feature>
<feature type="region of interest" description="Disordered" evidence="1">
    <location>
        <begin position="929"/>
        <end position="977"/>
    </location>
</feature>
<proteinExistence type="predicted"/>
<feature type="compositionally biased region" description="Pro residues" evidence="1">
    <location>
        <begin position="451"/>
        <end position="465"/>
    </location>
</feature>
<feature type="compositionally biased region" description="Low complexity" evidence="1">
    <location>
        <begin position="133"/>
        <end position="145"/>
    </location>
</feature>
<feature type="region of interest" description="Disordered" evidence="1">
    <location>
        <begin position="13"/>
        <end position="156"/>
    </location>
</feature>
<feature type="compositionally biased region" description="Polar residues" evidence="1">
    <location>
        <begin position="37"/>
        <end position="50"/>
    </location>
</feature>
<feature type="region of interest" description="Disordered" evidence="1">
    <location>
        <begin position="192"/>
        <end position="224"/>
    </location>
</feature>
<feature type="region of interest" description="Disordered" evidence="1">
    <location>
        <begin position="1000"/>
        <end position="1117"/>
    </location>
</feature>
<keyword evidence="3" id="KW-1185">Reference proteome</keyword>
<protein>
    <submittedName>
        <fullName evidence="2">Uncharacterized protein</fullName>
    </submittedName>
</protein>
<feature type="compositionally biased region" description="Pro residues" evidence="1">
    <location>
        <begin position="1086"/>
        <end position="1096"/>
    </location>
</feature>
<sequence>MHSHFVDLLHEHCSMSDSPSDQHANTATPVNVTATASPSASPTNTHTDSSTPPPALVKPASPPPAPSANTSSHHDALSTPPAPAPEQGVAASAPDSASKPEEKKDGADNQSPTDAVHAPADTAAHPPVVASAVRVPTPSSRTSTPPLAPHAKKKFSSVSVTKEFLSKAASPVPAPAKLVRPAVVATAAQTTSKLLSTKLTTVPSSKPTTSPKPAAAGSTTAPSAPWAKPAVLAEVAPALQHPAPTRTAVPNVAMGSGQGLGSAARRAWGSVGASERRGPLTGLSREFPTAKEVADGKRKAMLSAQAVAQAEAAHNQAILDDLNVFTHLEPNAHRWDEEVEDDAMIDFGDGRTYSSPSHATDNRDRHDQPVTKSERFGDDFDRSWPKRDEQRSRHEQGRVLFNASSNRLEPHTRGLPIQPQPRLMPRDAPRQDREPPLPSIHTTTLTREPTIKPPPSTTAAPPPVVVAPTPSGEAQAEEMHTAAEKARMRRVVEEADREAAAERARRKARELAEKFGPPPPKPAALTTSVATPASSSALPPPPPGLSKPVHPPPGFAKPGHQPQPQITLASRPKERPSPQAPNAGLPQPPEPKSTAADRASSWRRTEPLPELPQQPPMDRIADRRHSHDQGRYADMPRDLRRGARDLPPHPLREAPVHTPQQRTPSSHGRDREEPPRSPNRPKAPPGLEPHRPQAFGDQIVSPHPSKREANFDTMLARIQAAMAQSRPLAPDGKVSDDSASPDGDMQKSPVEVAKDVGANDVATAAPMSAPSDVLAPPNGLVAERSPALSRVRKAAPAPLPHLPPDYFDATQAPIPPSPPPAWRLYNAKLPKATPPNKGPVPRSRLRAAEAKNLAPRGWTQTFDPPLEPYAQSRVLADVVLPQPIGRRFAKQVDPGPIVSLSHRKLVPFQRKPKQRVVEPRVLPGDALTFGKSARPAPPPEPVQIAATTPQPARKPGKARIAVPGPQTESLVAEGAKPPAVRFMVSSELDGDSLLDEINKMSLEHIGEADDKGSVEPKELAEKPGTPPPAPVSAPRTNPTSPSNSVPGPWAKSTLAYSVTSPARDDPQREHLKSVWAQAADTNAPPSSAPAPTPSQPETPLYPTLNSPATAPDPANLKPVYPMGQSAFGARGQFGQSYSQFSGTTSPDGGMGVQYGIVGRGQAASNANGFQQGLWAPSPSFGNALSTGYAYQKPPEKPAPFAKDANPNFAGDFRYAANSNQGFQGNYNGYQYRNPQQSYSHVGYGHSGFGTQMAGPRATTQSRFMGNGEFPMGYDANYYSGHTGQYPAGYSNAGGMEQPRPGRKMW</sequence>
<feature type="compositionally biased region" description="Pro residues" evidence="1">
    <location>
        <begin position="51"/>
        <end position="66"/>
    </location>
</feature>
<feature type="compositionally biased region" description="Low complexity" evidence="1">
    <location>
        <begin position="24"/>
        <end position="36"/>
    </location>
</feature>
<feature type="region of interest" description="Disordered" evidence="1">
    <location>
        <begin position="346"/>
        <end position="748"/>
    </location>
</feature>
<evidence type="ECO:0000313" key="3">
    <source>
        <dbReference type="Proteomes" id="UP001222932"/>
    </source>
</evidence>
<feature type="region of interest" description="Disordered" evidence="1">
    <location>
        <begin position="237"/>
        <end position="287"/>
    </location>
</feature>
<feature type="compositionally biased region" description="Basic and acidic residues" evidence="1">
    <location>
        <begin position="619"/>
        <end position="655"/>
    </location>
</feature>
<gene>
    <name evidence="2" type="ORF">CspeluHIS016_0703280</name>
</gene>
<feature type="compositionally biased region" description="Basic and acidic residues" evidence="1">
    <location>
        <begin position="360"/>
        <end position="397"/>
    </location>
</feature>
<evidence type="ECO:0000313" key="2">
    <source>
        <dbReference type="EMBL" id="GMK59313.1"/>
    </source>
</evidence>
<feature type="compositionally biased region" description="Basic and acidic residues" evidence="1">
    <location>
        <begin position="477"/>
        <end position="513"/>
    </location>
</feature>
<reference evidence="2" key="1">
    <citation type="journal article" date="2023" name="BMC Genomics">
        <title>Chromosome-level genome assemblies of Cutaneotrichosporon spp. (Trichosporonales, Basidiomycota) reveal imbalanced evolution between nucleotide sequences and chromosome synteny.</title>
        <authorList>
            <person name="Kobayashi Y."/>
            <person name="Kayamori A."/>
            <person name="Aoki K."/>
            <person name="Shiwa Y."/>
            <person name="Matsutani M."/>
            <person name="Fujita N."/>
            <person name="Sugita T."/>
            <person name="Iwasaki W."/>
            <person name="Tanaka N."/>
            <person name="Takashima M."/>
        </authorList>
    </citation>
    <scope>NUCLEOTIDE SEQUENCE</scope>
    <source>
        <strain evidence="2">HIS016</strain>
    </source>
</reference>
<comment type="caution">
    <text evidence="2">The sequence shown here is derived from an EMBL/GenBank/DDBJ whole genome shotgun (WGS) entry which is preliminary data.</text>
</comment>
<reference evidence="2" key="2">
    <citation type="submission" date="2023-06" db="EMBL/GenBank/DDBJ databases">
        <authorList>
            <person name="Kobayashi Y."/>
            <person name="Kayamori A."/>
            <person name="Aoki K."/>
            <person name="Shiwa Y."/>
            <person name="Fujita N."/>
            <person name="Sugita T."/>
            <person name="Iwasaki W."/>
            <person name="Tanaka N."/>
            <person name="Takashima M."/>
        </authorList>
    </citation>
    <scope>NUCLEOTIDE SEQUENCE</scope>
    <source>
        <strain evidence="2">HIS016</strain>
    </source>
</reference>
<feature type="compositionally biased region" description="Basic and acidic residues" evidence="1">
    <location>
        <begin position="98"/>
        <end position="107"/>
    </location>
</feature>